<evidence type="ECO:0000256" key="7">
    <source>
        <dbReference type="ARBA" id="ARBA00023242"/>
    </source>
</evidence>
<feature type="compositionally biased region" description="Polar residues" evidence="9">
    <location>
        <begin position="407"/>
        <end position="421"/>
    </location>
</feature>
<dbReference type="GO" id="GO:0016592">
    <property type="term" value="C:mediator complex"/>
    <property type="evidence" value="ECO:0007669"/>
    <property type="project" value="InterPro"/>
</dbReference>
<feature type="compositionally biased region" description="Polar residues" evidence="9">
    <location>
        <begin position="248"/>
        <end position="263"/>
    </location>
</feature>
<feature type="compositionally biased region" description="Polar residues" evidence="9">
    <location>
        <begin position="183"/>
        <end position="196"/>
    </location>
</feature>
<keyword evidence="4" id="KW-0805">Transcription regulation</keyword>
<dbReference type="GO" id="GO:0006357">
    <property type="term" value="P:regulation of transcription by RNA polymerase II"/>
    <property type="evidence" value="ECO:0007669"/>
    <property type="project" value="InterPro"/>
</dbReference>
<evidence type="ECO:0000313" key="10">
    <source>
        <dbReference type="EMBL" id="TFK20300.1"/>
    </source>
</evidence>
<protein>
    <recommendedName>
        <fullName evidence="3">Mediator of RNA polymerase II transcription subunit 19</fullName>
    </recommendedName>
    <alternativeName>
        <fullName evidence="8">Mediator complex subunit 19</fullName>
    </alternativeName>
</protein>
<comment type="subcellular location">
    <subcellularLocation>
        <location evidence="1">Nucleus</location>
    </subcellularLocation>
</comment>
<dbReference type="GO" id="GO:0070847">
    <property type="term" value="C:core mediator complex"/>
    <property type="evidence" value="ECO:0007669"/>
    <property type="project" value="TreeGrafter"/>
</dbReference>
<keyword evidence="7" id="KW-0539">Nucleus</keyword>
<keyword evidence="11" id="KW-1185">Reference proteome</keyword>
<dbReference type="EMBL" id="ML210305">
    <property type="protein sequence ID" value="TFK20300.1"/>
    <property type="molecule type" value="Genomic_DNA"/>
</dbReference>
<name>A0A5C3KJE8_COPMA</name>
<dbReference type="GO" id="GO:0003712">
    <property type="term" value="F:transcription coregulator activity"/>
    <property type="evidence" value="ECO:0007669"/>
    <property type="project" value="InterPro"/>
</dbReference>
<evidence type="ECO:0000256" key="2">
    <source>
        <dbReference type="ARBA" id="ARBA00009259"/>
    </source>
</evidence>
<keyword evidence="6" id="KW-0804">Transcription</keyword>
<comment type="similarity">
    <text evidence="2">Belongs to the Mediator complex subunit 19 family.</text>
</comment>
<evidence type="ECO:0000256" key="8">
    <source>
        <dbReference type="ARBA" id="ARBA00032018"/>
    </source>
</evidence>
<evidence type="ECO:0000256" key="4">
    <source>
        <dbReference type="ARBA" id="ARBA00023015"/>
    </source>
</evidence>
<evidence type="ECO:0000313" key="11">
    <source>
        <dbReference type="Proteomes" id="UP000307440"/>
    </source>
</evidence>
<dbReference type="AlphaFoldDB" id="A0A5C3KJE8"/>
<evidence type="ECO:0000256" key="6">
    <source>
        <dbReference type="ARBA" id="ARBA00023163"/>
    </source>
</evidence>
<dbReference type="PANTHER" id="PTHR28270:SF1">
    <property type="entry name" value="MEDIATOR OF RNA POLYMERASE II TRANSCRIPTION SUBUNIT 19"/>
    <property type="match status" value="1"/>
</dbReference>
<dbReference type="Proteomes" id="UP000307440">
    <property type="component" value="Unassembled WGS sequence"/>
</dbReference>
<feature type="region of interest" description="Disordered" evidence="9">
    <location>
        <begin position="166"/>
        <end position="421"/>
    </location>
</feature>
<feature type="compositionally biased region" description="Low complexity" evidence="9">
    <location>
        <begin position="278"/>
        <end position="297"/>
    </location>
</feature>
<dbReference type="OrthoDB" id="2160599at2759"/>
<accession>A0A5C3KJE8</accession>
<feature type="compositionally biased region" description="Polar residues" evidence="9">
    <location>
        <begin position="220"/>
        <end position="238"/>
    </location>
</feature>
<evidence type="ECO:0000256" key="5">
    <source>
        <dbReference type="ARBA" id="ARBA00023159"/>
    </source>
</evidence>
<dbReference type="InterPro" id="IPR013942">
    <property type="entry name" value="Mediator_Med19_fun"/>
</dbReference>
<evidence type="ECO:0000256" key="9">
    <source>
        <dbReference type="SAM" id="MobiDB-lite"/>
    </source>
</evidence>
<dbReference type="PANTHER" id="PTHR28270">
    <property type="entry name" value="MEDIATOR OF RNA POLYMERASE II TRANSCRIPTION SUBUNIT 19"/>
    <property type="match status" value="1"/>
</dbReference>
<feature type="compositionally biased region" description="Basic residues" evidence="9">
    <location>
        <begin position="172"/>
        <end position="182"/>
    </location>
</feature>
<evidence type="ECO:0000256" key="1">
    <source>
        <dbReference type="ARBA" id="ARBA00004123"/>
    </source>
</evidence>
<sequence length="421" mass="43506">MFIVAAPPKSKLHLQSSQDLLARLNLHPAYDRYVRPAVLPGDEVGVGATGTPSPGDKGKGKEVDVDMSDVGGGGRPPHGLGEGDDDDGPGGKKEKKGKNSYRHLIKGMPGKHSTKKDEYLTNIMLFPSKPWVQITPFDEHTQEDSFTVSQDGLKGWNINALVAESAQAREDRKKRKEAKRLSKLQQTQGQDGQATSGVPLRAPVPTPATAAMPGKVQGTGIPQRTTSTPRPATGNTGTPRPGSAASRPGSTVSRPGSTVSRPGSTVPRPGSTVPKPGSATAQVNAAAAQVSQTANTAGHQRSSVPRPGSNVPRPGTAGPNAAGTPSIPTSAATSGYERLKKRDRDDGGVDVGHLNGSHGPGLTNGGTNGTTNHLGATQPKAIVGARAGAPGARPRPLKKIRLDGPADSNQHIQQQPTPQGV</sequence>
<feature type="compositionally biased region" description="Basic and acidic residues" evidence="9">
    <location>
        <begin position="337"/>
        <end position="347"/>
    </location>
</feature>
<feature type="compositionally biased region" description="Gly residues" evidence="9">
    <location>
        <begin position="358"/>
        <end position="368"/>
    </location>
</feature>
<gene>
    <name evidence="10" type="ORF">FA15DRAFT_682613</name>
</gene>
<organism evidence="10 11">
    <name type="scientific">Coprinopsis marcescibilis</name>
    <name type="common">Agaric fungus</name>
    <name type="synonym">Psathyrella marcescibilis</name>
    <dbReference type="NCBI Taxonomy" id="230819"/>
    <lineage>
        <taxon>Eukaryota</taxon>
        <taxon>Fungi</taxon>
        <taxon>Dikarya</taxon>
        <taxon>Basidiomycota</taxon>
        <taxon>Agaricomycotina</taxon>
        <taxon>Agaricomycetes</taxon>
        <taxon>Agaricomycetidae</taxon>
        <taxon>Agaricales</taxon>
        <taxon>Agaricineae</taxon>
        <taxon>Psathyrellaceae</taxon>
        <taxon>Coprinopsis</taxon>
    </lineage>
</organism>
<feature type="region of interest" description="Disordered" evidence="9">
    <location>
        <begin position="41"/>
        <end position="114"/>
    </location>
</feature>
<keyword evidence="5" id="KW-0010">Activator</keyword>
<feature type="compositionally biased region" description="Low complexity" evidence="9">
    <location>
        <begin position="384"/>
        <end position="394"/>
    </location>
</feature>
<evidence type="ECO:0000256" key="3">
    <source>
        <dbReference type="ARBA" id="ARBA00019615"/>
    </source>
</evidence>
<reference evidence="10 11" key="1">
    <citation type="journal article" date="2019" name="Nat. Ecol. Evol.">
        <title>Megaphylogeny resolves global patterns of mushroom evolution.</title>
        <authorList>
            <person name="Varga T."/>
            <person name="Krizsan K."/>
            <person name="Foldi C."/>
            <person name="Dima B."/>
            <person name="Sanchez-Garcia M."/>
            <person name="Sanchez-Ramirez S."/>
            <person name="Szollosi G.J."/>
            <person name="Szarkandi J.G."/>
            <person name="Papp V."/>
            <person name="Albert L."/>
            <person name="Andreopoulos W."/>
            <person name="Angelini C."/>
            <person name="Antonin V."/>
            <person name="Barry K.W."/>
            <person name="Bougher N.L."/>
            <person name="Buchanan P."/>
            <person name="Buyck B."/>
            <person name="Bense V."/>
            <person name="Catcheside P."/>
            <person name="Chovatia M."/>
            <person name="Cooper J."/>
            <person name="Damon W."/>
            <person name="Desjardin D."/>
            <person name="Finy P."/>
            <person name="Geml J."/>
            <person name="Haridas S."/>
            <person name="Hughes K."/>
            <person name="Justo A."/>
            <person name="Karasinski D."/>
            <person name="Kautmanova I."/>
            <person name="Kiss B."/>
            <person name="Kocsube S."/>
            <person name="Kotiranta H."/>
            <person name="LaButti K.M."/>
            <person name="Lechner B.E."/>
            <person name="Liimatainen K."/>
            <person name="Lipzen A."/>
            <person name="Lukacs Z."/>
            <person name="Mihaltcheva S."/>
            <person name="Morgado L.N."/>
            <person name="Niskanen T."/>
            <person name="Noordeloos M.E."/>
            <person name="Ohm R.A."/>
            <person name="Ortiz-Santana B."/>
            <person name="Ovrebo C."/>
            <person name="Racz N."/>
            <person name="Riley R."/>
            <person name="Savchenko A."/>
            <person name="Shiryaev A."/>
            <person name="Soop K."/>
            <person name="Spirin V."/>
            <person name="Szebenyi C."/>
            <person name="Tomsovsky M."/>
            <person name="Tulloss R.E."/>
            <person name="Uehling J."/>
            <person name="Grigoriev I.V."/>
            <person name="Vagvolgyi C."/>
            <person name="Papp T."/>
            <person name="Martin F.M."/>
            <person name="Miettinen O."/>
            <person name="Hibbett D.S."/>
            <person name="Nagy L.G."/>
        </authorList>
    </citation>
    <scope>NUCLEOTIDE SEQUENCE [LARGE SCALE GENOMIC DNA]</scope>
    <source>
        <strain evidence="10 11">CBS 121175</strain>
    </source>
</reference>
<feature type="compositionally biased region" description="Basic residues" evidence="9">
    <location>
        <begin position="93"/>
        <end position="105"/>
    </location>
</feature>
<proteinExistence type="inferred from homology"/>
<dbReference type="STRING" id="230819.A0A5C3KJE8"/>